<keyword evidence="2" id="KW-0732">Signal</keyword>
<dbReference type="EMBL" id="JAACFV010000057">
    <property type="protein sequence ID" value="KAF7508202.1"/>
    <property type="molecule type" value="Genomic_DNA"/>
</dbReference>
<protein>
    <submittedName>
        <fullName evidence="3">Uncharacterized protein</fullName>
    </submittedName>
</protein>
<evidence type="ECO:0000256" key="1">
    <source>
        <dbReference type="SAM" id="MobiDB-lite"/>
    </source>
</evidence>
<gene>
    <name evidence="3" type="ORF">GJ744_009499</name>
</gene>
<feature type="signal peptide" evidence="2">
    <location>
        <begin position="1"/>
        <end position="29"/>
    </location>
</feature>
<evidence type="ECO:0000313" key="3">
    <source>
        <dbReference type="EMBL" id="KAF7508202.1"/>
    </source>
</evidence>
<feature type="chain" id="PRO_5034385433" evidence="2">
    <location>
        <begin position="30"/>
        <end position="65"/>
    </location>
</feature>
<accession>A0A8H7AHZ1</accession>
<sequence length="65" mass="7042">MLVEVLFMHFALTTFVVSLLLALSSTTLATPVPYQRPSTLEGRAPFPMPHPGPVDESKWVSGESG</sequence>
<name>A0A8H7AHZ1_9EURO</name>
<evidence type="ECO:0000256" key="2">
    <source>
        <dbReference type="SAM" id="SignalP"/>
    </source>
</evidence>
<proteinExistence type="predicted"/>
<dbReference type="AlphaFoldDB" id="A0A8H7AHZ1"/>
<evidence type="ECO:0000313" key="4">
    <source>
        <dbReference type="Proteomes" id="UP000606974"/>
    </source>
</evidence>
<keyword evidence="4" id="KW-1185">Reference proteome</keyword>
<feature type="region of interest" description="Disordered" evidence="1">
    <location>
        <begin position="31"/>
        <end position="65"/>
    </location>
</feature>
<comment type="caution">
    <text evidence="3">The sequence shown here is derived from an EMBL/GenBank/DDBJ whole genome shotgun (WGS) entry which is preliminary data.</text>
</comment>
<organism evidence="3 4">
    <name type="scientific">Endocarpon pusillum</name>
    <dbReference type="NCBI Taxonomy" id="364733"/>
    <lineage>
        <taxon>Eukaryota</taxon>
        <taxon>Fungi</taxon>
        <taxon>Dikarya</taxon>
        <taxon>Ascomycota</taxon>
        <taxon>Pezizomycotina</taxon>
        <taxon>Eurotiomycetes</taxon>
        <taxon>Chaetothyriomycetidae</taxon>
        <taxon>Verrucariales</taxon>
        <taxon>Verrucariaceae</taxon>
        <taxon>Endocarpon</taxon>
    </lineage>
</organism>
<reference evidence="3" key="1">
    <citation type="submission" date="2020-02" db="EMBL/GenBank/DDBJ databases">
        <authorList>
            <person name="Palmer J.M."/>
        </authorList>
    </citation>
    <scope>NUCLEOTIDE SEQUENCE</scope>
    <source>
        <strain evidence="3">EPUS1.4</strain>
        <tissue evidence="3">Thallus</tissue>
    </source>
</reference>
<dbReference type="Proteomes" id="UP000606974">
    <property type="component" value="Unassembled WGS sequence"/>
</dbReference>